<dbReference type="OrthoDB" id="10072614at2759"/>
<dbReference type="Pfam" id="PF13476">
    <property type="entry name" value="AAA_23"/>
    <property type="match status" value="1"/>
</dbReference>
<feature type="non-terminal residue" evidence="14">
    <location>
        <position position="1"/>
    </location>
</feature>
<dbReference type="GO" id="GO:0016887">
    <property type="term" value="F:ATP hydrolysis activity"/>
    <property type="evidence" value="ECO:0007669"/>
    <property type="project" value="InterPro"/>
</dbReference>
<feature type="domain" description="Rad50/SbcC-type AAA" evidence="13">
    <location>
        <begin position="155"/>
        <end position="213"/>
    </location>
</feature>
<keyword evidence="4" id="KW-0158">Chromosome</keyword>
<dbReference type="InterPro" id="IPR027417">
    <property type="entry name" value="P-loop_NTPase"/>
</dbReference>
<sequence>MERNRERNRGEDLNAILADMHDSESESESEEESGSASESESEPYVEGDVDMHAHDGSDFEEPGEVVYDRVLTAEEPSHRASKRRPDFNGTASSLGLETQQDETYMSDGSDYEDGVPRRQRTASQERRLANEIPEEYPGMKERFEGGMDELGNILSVRMHNFLIHPNLTVNFTKQVTLIHGQNGSGKSSILEAVKFALGCTAREIRPQCNNHQALLRRLKGDEVADHAEVEVEIGYPNGLKKLGIIGNTVFVRRTLK</sequence>
<evidence type="ECO:0000256" key="8">
    <source>
        <dbReference type="ARBA" id="ARBA00023054"/>
    </source>
</evidence>
<dbReference type="GO" id="GO:0030915">
    <property type="term" value="C:Smc5-Smc6 complex"/>
    <property type="evidence" value="ECO:0007669"/>
    <property type="project" value="TreeGrafter"/>
</dbReference>
<dbReference type="AlphaFoldDB" id="A0A9K3D493"/>
<evidence type="ECO:0000256" key="6">
    <source>
        <dbReference type="ARBA" id="ARBA00022763"/>
    </source>
</evidence>
<evidence type="ECO:0000256" key="4">
    <source>
        <dbReference type="ARBA" id="ARBA00022454"/>
    </source>
</evidence>
<keyword evidence="6" id="KW-0227">DNA damage</keyword>
<dbReference type="GO" id="GO:0003697">
    <property type="term" value="F:single-stranded DNA binding"/>
    <property type="evidence" value="ECO:0007669"/>
    <property type="project" value="TreeGrafter"/>
</dbReference>
<dbReference type="EMBL" id="BDIP01003395">
    <property type="protein sequence ID" value="GIQ87652.1"/>
    <property type="molecule type" value="Genomic_DNA"/>
</dbReference>
<feature type="compositionally biased region" description="Basic and acidic residues" evidence="12">
    <location>
        <begin position="1"/>
        <end position="12"/>
    </location>
</feature>
<comment type="caution">
    <text evidence="14">The sequence shown here is derived from an EMBL/GenBank/DDBJ whole genome shotgun (WGS) entry which is preliminary data.</text>
</comment>
<keyword evidence="5" id="KW-0547">Nucleotide-binding</keyword>
<evidence type="ECO:0000256" key="3">
    <source>
        <dbReference type="ARBA" id="ARBA00006793"/>
    </source>
</evidence>
<protein>
    <submittedName>
        <fullName evidence="14">Structural maintenance of chromosomes protein 6</fullName>
    </submittedName>
</protein>
<feature type="compositionally biased region" description="Basic and acidic residues" evidence="12">
    <location>
        <begin position="71"/>
        <end position="86"/>
    </location>
</feature>
<keyword evidence="7" id="KW-0067">ATP-binding</keyword>
<dbReference type="InterPro" id="IPR038729">
    <property type="entry name" value="Rad50/SbcC_AAA"/>
</dbReference>
<keyword evidence="10" id="KW-0234">DNA repair</keyword>
<dbReference type="GO" id="GO:0005634">
    <property type="term" value="C:nucleus"/>
    <property type="evidence" value="ECO:0007669"/>
    <property type="project" value="UniProtKB-SubCell"/>
</dbReference>
<dbReference type="GO" id="GO:0005524">
    <property type="term" value="F:ATP binding"/>
    <property type="evidence" value="ECO:0007669"/>
    <property type="project" value="UniProtKB-KW"/>
</dbReference>
<dbReference type="GO" id="GO:0000724">
    <property type="term" value="P:double-strand break repair via homologous recombination"/>
    <property type="evidence" value="ECO:0007669"/>
    <property type="project" value="TreeGrafter"/>
</dbReference>
<dbReference type="GO" id="GO:0003684">
    <property type="term" value="F:damaged DNA binding"/>
    <property type="evidence" value="ECO:0007669"/>
    <property type="project" value="TreeGrafter"/>
</dbReference>
<evidence type="ECO:0000256" key="10">
    <source>
        <dbReference type="ARBA" id="ARBA00023204"/>
    </source>
</evidence>
<name>A0A9K3D493_9EUKA</name>
<dbReference type="SUPFAM" id="SSF52540">
    <property type="entry name" value="P-loop containing nucleoside triphosphate hydrolases"/>
    <property type="match status" value="1"/>
</dbReference>
<evidence type="ECO:0000313" key="14">
    <source>
        <dbReference type="EMBL" id="GIQ87652.1"/>
    </source>
</evidence>
<keyword evidence="8" id="KW-0175">Coiled coil</keyword>
<comment type="subcellular location">
    <subcellularLocation>
        <location evidence="2">Chromosome</location>
    </subcellularLocation>
    <subcellularLocation>
        <location evidence="1">Nucleus</location>
    </subcellularLocation>
</comment>
<evidence type="ECO:0000256" key="7">
    <source>
        <dbReference type="ARBA" id="ARBA00022840"/>
    </source>
</evidence>
<dbReference type="Proteomes" id="UP000265618">
    <property type="component" value="Unassembled WGS sequence"/>
</dbReference>
<gene>
    <name evidence="14" type="ORF">KIPB_009732</name>
</gene>
<keyword evidence="11" id="KW-0539">Nucleus</keyword>
<dbReference type="PANTHER" id="PTHR19306">
    <property type="entry name" value="STRUCTURAL MAINTENANCE OF CHROMOSOMES 5,6 SMC5, SMC6"/>
    <property type="match status" value="1"/>
</dbReference>
<feature type="region of interest" description="Disordered" evidence="12">
    <location>
        <begin position="1"/>
        <end position="130"/>
    </location>
</feature>
<keyword evidence="9" id="KW-0233">DNA recombination</keyword>
<reference evidence="14 15" key="1">
    <citation type="journal article" date="2018" name="PLoS ONE">
        <title>The draft genome of Kipferlia bialata reveals reductive genome evolution in fornicate parasites.</title>
        <authorList>
            <person name="Tanifuji G."/>
            <person name="Takabayashi S."/>
            <person name="Kume K."/>
            <person name="Takagi M."/>
            <person name="Nakayama T."/>
            <person name="Kamikawa R."/>
            <person name="Inagaki Y."/>
            <person name="Hashimoto T."/>
        </authorList>
    </citation>
    <scope>NUCLEOTIDE SEQUENCE [LARGE SCALE GENOMIC DNA]</scope>
    <source>
        <strain evidence="14">NY0173</strain>
    </source>
</reference>
<evidence type="ECO:0000259" key="13">
    <source>
        <dbReference type="Pfam" id="PF13476"/>
    </source>
</evidence>
<evidence type="ECO:0000256" key="2">
    <source>
        <dbReference type="ARBA" id="ARBA00004286"/>
    </source>
</evidence>
<feature type="compositionally biased region" description="Acidic residues" evidence="12">
    <location>
        <begin position="25"/>
        <end position="48"/>
    </location>
</feature>
<feature type="compositionally biased region" description="Polar residues" evidence="12">
    <location>
        <begin position="89"/>
        <end position="103"/>
    </location>
</feature>
<evidence type="ECO:0000256" key="5">
    <source>
        <dbReference type="ARBA" id="ARBA00022741"/>
    </source>
</evidence>
<dbReference type="PANTHER" id="PTHR19306:SF6">
    <property type="entry name" value="STRUCTURAL MAINTENANCE OF CHROMOSOMES PROTEIN 6"/>
    <property type="match status" value="1"/>
</dbReference>
<dbReference type="GO" id="GO:0035861">
    <property type="term" value="C:site of double-strand break"/>
    <property type="evidence" value="ECO:0007669"/>
    <property type="project" value="TreeGrafter"/>
</dbReference>
<accession>A0A9K3D493</accession>
<evidence type="ECO:0000256" key="11">
    <source>
        <dbReference type="ARBA" id="ARBA00023242"/>
    </source>
</evidence>
<organism evidence="14 15">
    <name type="scientific">Kipferlia bialata</name>
    <dbReference type="NCBI Taxonomy" id="797122"/>
    <lineage>
        <taxon>Eukaryota</taxon>
        <taxon>Metamonada</taxon>
        <taxon>Carpediemonas-like organisms</taxon>
        <taxon>Kipferlia</taxon>
    </lineage>
</organism>
<dbReference type="Gene3D" id="3.40.50.300">
    <property type="entry name" value="P-loop containing nucleotide triphosphate hydrolases"/>
    <property type="match status" value="1"/>
</dbReference>
<evidence type="ECO:0000256" key="12">
    <source>
        <dbReference type="SAM" id="MobiDB-lite"/>
    </source>
</evidence>
<evidence type="ECO:0000256" key="1">
    <source>
        <dbReference type="ARBA" id="ARBA00004123"/>
    </source>
</evidence>
<proteinExistence type="inferred from homology"/>
<comment type="similarity">
    <text evidence="3">Belongs to the SMC family. SMC6 subfamily.</text>
</comment>
<evidence type="ECO:0000313" key="15">
    <source>
        <dbReference type="Proteomes" id="UP000265618"/>
    </source>
</evidence>
<keyword evidence="15" id="KW-1185">Reference proteome</keyword>
<evidence type="ECO:0000256" key="9">
    <source>
        <dbReference type="ARBA" id="ARBA00023172"/>
    </source>
</evidence>